<evidence type="ECO:0000313" key="2">
    <source>
        <dbReference type="Proteomes" id="UP000680348"/>
    </source>
</evidence>
<organism evidence="1 2">
    <name type="scientific">Pseudaminobacter soli</name>
    <name type="common">ex Zhang et al. 2022</name>
    <dbReference type="NCBI Taxonomy" id="2831468"/>
    <lineage>
        <taxon>Bacteria</taxon>
        <taxon>Pseudomonadati</taxon>
        <taxon>Pseudomonadota</taxon>
        <taxon>Alphaproteobacteria</taxon>
        <taxon>Hyphomicrobiales</taxon>
        <taxon>Phyllobacteriaceae</taxon>
        <taxon>Pseudaminobacter</taxon>
    </lineage>
</organism>
<dbReference type="Proteomes" id="UP000680348">
    <property type="component" value="Unassembled WGS sequence"/>
</dbReference>
<dbReference type="AlphaFoldDB" id="A0A942E400"/>
<keyword evidence="2" id="KW-1185">Reference proteome</keyword>
<evidence type="ECO:0000313" key="1">
    <source>
        <dbReference type="EMBL" id="MBS3648087.1"/>
    </source>
</evidence>
<dbReference type="EMBL" id="JAGWCR010000002">
    <property type="protein sequence ID" value="MBS3648087.1"/>
    <property type="molecule type" value="Genomic_DNA"/>
</dbReference>
<reference evidence="1" key="1">
    <citation type="submission" date="2021-04" db="EMBL/GenBank/DDBJ databases">
        <title>Pseudaminobacter soli sp. nov., isolated from paddy soil contaminated by heavy metals.</title>
        <authorList>
            <person name="Zhang K."/>
        </authorList>
    </citation>
    <scope>NUCLEOTIDE SEQUENCE</scope>
    <source>
        <strain evidence="1">19-2017</strain>
    </source>
</reference>
<protein>
    <recommendedName>
        <fullName evidence="3">HEPN domain-containing protein</fullName>
    </recommendedName>
</protein>
<comment type="caution">
    <text evidence="1">The sequence shown here is derived from an EMBL/GenBank/DDBJ whole genome shotgun (WGS) entry which is preliminary data.</text>
</comment>
<evidence type="ECO:0008006" key="3">
    <source>
        <dbReference type="Google" id="ProtNLM"/>
    </source>
</evidence>
<name>A0A942E400_9HYPH</name>
<accession>A0A942E400</accession>
<sequence length="151" mass="16601">MDAQYPGEGATFTDLMRLAEEYRVAAQTLLPHGRKGAPLSRAPCRLTALQAIELYLSAYLLASGLDRKSLRGLQHDVGARYRLAAAHGLVLRKRTADHLGHLTASREYVVARYCPEMTASLSQINRLIATLDELATKVKQCIGDRPKSARA</sequence>
<proteinExistence type="predicted"/>
<gene>
    <name evidence="1" type="ORF">KEU06_05520</name>
</gene>